<organism evidence="1 2">
    <name type="scientific">Enemella evansiae</name>
    <dbReference type="NCBI Taxonomy" id="2016499"/>
    <lineage>
        <taxon>Bacteria</taxon>
        <taxon>Bacillati</taxon>
        <taxon>Actinomycetota</taxon>
        <taxon>Actinomycetes</taxon>
        <taxon>Propionibacteriales</taxon>
        <taxon>Propionibacteriaceae</taxon>
        <taxon>Enemella</taxon>
    </lineage>
</organism>
<accession>A0A255FW07</accession>
<dbReference type="AlphaFoldDB" id="A0A255FW07"/>
<reference evidence="1 2" key="1">
    <citation type="submission" date="2017-07" db="EMBL/GenBank/DDBJ databases">
        <title>Draft whole genome sequences of clinical Proprionibacteriaceae strains.</title>
        <authorList>
            <person name="Bernier A.-M."/>
            <person name="Bernard K."/>
            <person name="Domingo M.-C."/>
        </authorList>
    </citation>
    <scope>NUCLEOTIDE SEQUENCE [LARGE SCALE GENOMIC DNA]</scope>
    <source>
        <strain evidence="1 2">NML 030167</strain>
    </source>
</reference>
<dbReference type="Proteomes" id="UP000215896">
    <property type="component" value="Unassembled WGS sequence"/>
</dbReference>
<comment type="caution">
    <text evidence="1">The sequence shown here is derived from an EMBL/GenBank/DDBJ whole genome shotgun (WGS) entry which is preliminary data.</text>
</comment>
<name>A0A255FW07_9ACTN</name>
<sequence length="62" mass="6893">MNRVSRTTRIENWLRSAAVVSGAEGAWHCLAPVEQAVELAAECRPGHRGKSRISPPVKENRR</sequence>
<evidence type="ECO:0000313" key="2">
    <source>
        <dbReference type="Proteomes" id="UP000215896"/>
    </source>
</evidence>
<protein>
    <submittedName>
        <fullName evidence="1">Uncharacterized protein</fullName>
    </submittedName>
</protein>
<proteinExistence type="predicted"/>
<gene>
    <name evidence="1" type="ORF">CGZ94_20445</name>
</gene>
<keyword evidence="2" id="KW-1185">Reference proteome</keyword>
<evidence type="ECO:0000313" key="1">
    <source>
        <dbReference type="EMBL" id="OYO07845.1"/>
    </source>
</evidence>
<dbReference type="EMBL" id="NMVO01000019">
    <property type="protein sequence ID" value="OYO07845.1"/>
    <property type="molecule type" value="Genomic_DNA"/>
</dbReference>